<reference evidence="2 3" key="1">
    <citation type="journal article" date="2002" name="Nucleic Acids Res.">
        <title>The complete genomic sequence of Mycoplasma penetrans, an intracellular bacterial pathogen in humans.</title>
        <authorList>
            <person name="Sasaki Y."/>
            <person name="Ishikawa J."/>
            <person name="Yamashita A."/>
            <person name="Oshima K."/>
            <person name="Kenri T."/>
            <person name="Furuya K."/>
            <person name="Yoshino C."/>
            <person name="Horino A."/>
            <person name="Shiba T."/>
            <person name="Sasaki T."/>
            <person name="Hattori M."/>
        </authorList>
    </citation>
    <scope>NUCLEOTIDE SEQUENCE [LARGE SCALE GENOMIC DNA]</scope>
    <source>
        <strain evidence="2 3">HF-2</strain>
    </source>
</reference>
<evidence type="ECO:0000313" key="3">
    <source>
        <dbReference type="Proteomes" id="UP000002522"/>
    </source>
</evidence>
<proteinExistence type="predicted"/>
<dbReference type="InterPro" id="IPR009003">
    <property type="entry name" value="Peptidase_S1_PA"/>
</dbReference>
<dbReference type="AlphaFoldDB" id="Q8EUT2"/>
<dbReference type="InParanoid" id="Q8EUT2"/>
<organism evidence="2 3">
    <name type="scientific">Malacoplasma penetrans (strain HF-2)</name>
    <name type="common">Mycoplasma penetrans</name>
    <dbReference type="NCBI Taxonomy" id="272633"/>
    <lineage>
        <taxon>Bacteria</taxon>
        <taxon>Bacillati</taxon>
        <taxon>Mycoplasmatota</taxon>
        <taxon>Mycoplasmoidales</taxon>
        <taxon>Mycoplasmoidaceae</taxon>
        <taxon>Malacoplasma</taxon>
    </lineage>
</organism>
<dbReference type="HOGENOM" id="CLU_554148_0_0_14"/>
<protein>
    <submittedName>
        <fullName evidence="2">Uncharacterized protein</fullName>
    </submittedName>
</protein>
<sequence>MTIVILMIIMVIKNMKIKVINKILKWILMISSTITGLWKLMKKTSLENQKLNELKRRSYDFFGLIAAVGAVTISGAGVGIYFVIKKNNTLYDANGNPLAYNKSSSATNWISHRTVSLLFQYAYSENSVTTPVLNSSSPYQAGTGWIYQADQSSNTFYIATNLHVANILSFIGKSNVQTVESNTRGTYFSYKNYADSVNAFVGITTSGSNNSKYSNDIVYFPVTTPTVTFTTTTDSEFKNKFNSTDKQYSGKTAGNSNTKYNGAQDIAVLKYQIDPSSLTTSGMMTNKSTNINQSTKNRYLNTFKDWISNYFENPTNIYSGNVEDLENLKNRNLYMAGFPSYNRSSGGQGSSLSDISWIAFSGFSTYGDIQFPAKAFVNGTDTQYLPVSLPIAFYNDSNNSDYKDYNYVSIGIQSMINASSYAGSSGSPIVIQDSNGSFQIAGIYWGEISSGTDSTFYKGLMTWFNTSAYKLSNSSTVSYSLTTQINSKINTN</sequence>
<keyword evidence="1" id="KW-0812">Transmembrane</keyword>
<name>Q8EUT2_MALP2</name>
<keyword evidence="1" id="KW-0472">Membrane</keyword>
<dbReference type="Proteomes" id="UP000002522">
    <property type="component" value="Chromosome"/>
</dbReference>
<evidence type="ECO:0000256" key="1">
    <source>
        <dbReference type="SAM" id="Phobius"/>
    </source>
</evidence>
<dbReference type="SUPFAM" id="SSF50494">
    <property type="entry name" value="Trypsin-like serine proteases"/>
    <property type="match status" value="1"/>
</dbReference>
<keyword evidence="3" id="KW-1185">Reference proteome</keyword>
<accession>Q8EUT2</accession>
<feature type="transmembrane region" description="Helical" evidence="1">
    <location>
        <begin position="61"/>
        <end position="84"/>
    </location>
</feature>
<feature type="transmembrane region" description="Helical" evidence="1">
    <location>
        <begin position="23"/>
        <end position="41"/>
    </location>
</feature>
<keyword evidence="1" id="KW-1133">Transmembrane helix</keyword>
<dbReference type="KEGG" id="mpe:MYPE8380"/>
<gene>
    <name evidence="2" type="ordered locus">MYPE8380</name>
</gene>
<evidence type="ECO:0000313" key="2">
    <source>
        <dbReference type="EMBL" id="BAC44630.1"/>
    </source>
</evidence>
<dbReference type="EMBL" id="BA000026">
    <property type="protein sequence ID" value="BAC44630.1"/>
    <property type="molecule type" value="Genomic_DNA"/>
</dbReference>